<keyword evidence="2" id="KW-0326">Glycosidase</keyword>
<gene>
    <name evidence="6" type="ORF">C1I63_04400</name>
</gene>
<dbReference type="GO" id="GO:0000272">
    <property type="term" value="P:polysaccharide catabolic process"/>
    <property type="evidence" value="ECO:0007669"/>
    <property type="project" value="UniProtKB-KW"/>
</dbReference>
<dbReference type="AlphaFoldDB" id="A0A2T4URL4"/>
<evidence type="ECO:0000256" key="2">
    <source>
        <dbReference type="ARBA" id="ARBA00023295"/>
    </source>
</evidence>
<feature type="domain" description="Fibronectin type-III" evidence="5">
    <location>
        <begin position="316"/>
        <end position="412"/>
    </location>
</feature>
<feature type="domain" description="Fibronectin type-III" evidence="5">
    <location>
        <begin position="125"/>
        <end position="224"/>
    </location>
</feature>
<dbReference type="SMART" id="SM00060">
    <property type="entry name" value="FN3"/>
    <property type="match status" value="3"/>
</dbReference>
<dbReference type="Proteomes" id="UP000241085">
    <property type="component" value="Unassembled WGS sequence"/>
</dbReference>
<evidence type="ECO:0000256" key="4">
    <source>
        <dbReference type="SAM" id="SignalP"/>
    </source>
</evidence>
<keyword evidence="3" id="KW-0119">Carbohydrate metabolism</keyword>
<feature type="domain" description="Fibronectin type-III" evidence="5">
    <location>
        <begin position="415"/>
        <end position="512"/>
    </location>
</feature>
<dbReference type="InterPro" id="IPR013783">
    <property type="entry name" value="Ig-like_fold"/>
</dbReference>
<feature type="signal peptide" evidence="4">
    <location>
        <begin position="1"/>
        <end position="34"/>
    </location>
</feature>
<feature type="chain" id="PRO_5015482786" description="Fibronectin type-III domain-containing protein" evidence="4">
    <location>
        <begin position="35"/>
        <end position="512"/>
    </location>
</feature>
<dbReference type="Gene3D" id="2.60.40.2700">
    <property type="match status" value="2"/>
</dbReference>
<dbReference type="PANTHER" id="PTHR13817">
    <property type="entry name" value="TITIN"/>
    <property type="match status" value="1"/>
</dbReference>
<keyword evidence="1" id="KW-0677">Repeat</keyword>
<dbReference type="PROSITE" id="PS50853">
    <property type="entry name" value="FN3"/>
    <property type="match status" value="3"/>
</dbReference>
<sequence length="512" mass="52069">MPRSSSASPALTRLLAVVLAALVLVGLTAGPAVAAPVAASTPTISGTAQVGAVLTANPGTWTTGTTLTYRWYASGVAVRGATGRTFVPTTSQLGATVTVEATGAKAGYTSVIRRSAATAAVKAGKPTGATAVAAVTDGAARSVTVSWQPPASSGGSAITGYLVGRSGSDASGAGPWSRLAPASARSQTFTNLVAGRTYTFTVQPRNAVGSGPTSSIVVTLAAKSLTTAAPVVSGTPRVGTTLTAQTGTWTTGTALTYRWYASGSAIAGATARTLLLRDAQAGTTVSVEVTGTKAGYTTAARTSASTSAVAATVPGAPARVDVVGDQDRLTATVTWSPPKTTGGAAVTSYRVSLDSYSLLFPKLAIVSSTTRSYTFTGLREEMEYYFHVEAVNPVGRSEKQSGYLYFWHDYQSPGAPVEVSARKDDAARTATLTWKPPLEDDSAETVGYRVARDGVDASGRGPWSAVVGSGTRSQTFTDLVPGATYTLSVASVSDEGIETTESRRITMGSGPS</sequence>
<name>A0A2T4URL4_9MICO</name>
<keyword evidence="2" id="KW-0378">Hydrolase</keyword>
<dbReference type="Pfam" id="PF00041">
    <property type="entry name" value="fn3"/>
    <property type="match status" value="3"/>
</dbReference>
<evidence type="ECO:0000313" key="6">
    <source>
        <dbReference type="EMBL" id="PTL72155.1"/>
    </source>
</evidence>
<keyword evidence="4" id="KW-0732">Signal</keyword>
<reference evidence="6 7" key="1">
    <citation type="submission" date="2018-03" db="EMBL/GenBank/DDBJ databases">
        <title>Bacteriophage NCPPB3778 and a type I-E CRISPR drive the evolution of the US Biological Select Agent, Rathayibacter toxicus.</title>
        <authorList>
            <person name="Davis E.W.II."/>
            <person name="Tabima J.F."/>
            <person name="Weisberg A.J."/>
            <person name="Dantas Lopes L."/>
            <person name="Wiseman M.S."/>
            <person name="Wiseman M.S."/>
            <person name="Pupko T."/>
            <person name="Belcher M.S."/>
            <person name="Sechler A.J."/>
            <person name="Tancos M.A."/>
            <person name="Schroeder B.K."/>
            <person name="Murray T.D."/>
            <person name="Luster D.G."/>
            <person name="Schneider W.L."/>
            <person name="Rogers E."/>
            <person name="Andreote F.D."/>
            <person name="Grunwald N.J."/>
            <person name="Putnam M.L."/>
            <person name="Chang J.H."/>
        </authorList>
    </citation>
    <scope>NUCLEOTIDE SEQUENCE [LARGE SCALE GENOMIC DNA]</scope>
    <source>
        <strain evidence="6 7">DSM 15933</strain>
    </source>
</reference>
<comment type="caution">
    <text evidence="6">The sequence shown here is derived from an EMBL/GenBank/DDBJ whole genome shotgun (WGS) entry which is preliminary data.</text>
</comment>
<dbReference type="PANTHER" id="PTHR13817:SF73">
    <property type="entry name" value="FIBRONECTIN TYPE-III DOMAIN-CONTAINING PROTEIN"/>
    <property type="match status" value="1"/>
</dbReference>
<evidence type="ECO:0000256" key="3">
    <source>
        <dbReference type="ARBA" id="ARBA00023326"/>
    </source>
</evidence>
<keyword evidence="3" id="KW-0624">Polysaccharide degradation</keyword>
<evidence type="ECO:0000256" key="1">
    <source>
        <dbReference type="ARBA" id="ARBA00022737"/>
    </source>
</evidence>
<evidence type="ECO:0000313" key="7">
    <source>
        <dbReference type="Proteomes" id="UP000241085"/>
    </source>
</evidence>
<organism evidence="6 7">
    <name type="scientific">Rathayibacter caricis DSM 15933</name>
    <dbReference type="NCBI Taxonomy" id="1328867"/>
    <lineage>
        <taxon>Bacteria</taxon>
        <taxon>Bacillati</taxon>
        <taxon>Actinomycetota</taxon>
        <taxon>Actinomycetes</taxon>
        <taxon>Micrococcales</taxon>
        <taxon>Microbacteriaceae</taxon>
        <taxon>Rathayibacter</taxon>
    </lineage>
</organism>
<dbReference type="SUPFAM" id="SSF49265">
    <property type="entry name" value="Fibronectin type III"/>
    <property type="match status" value="2"/>
</dbReference>
<evidence type="ECO:0000259" key="5">
    <source>
        <dbReference type="PROSITE" id="PS50853"/>
    </source>
</evidence>
<proteinExistence type="predicted"/>
<accession>A0A2T4URL4</accession>
<dbReference type="EMBL" id="PZPL01000001">
    <property type="protein sequence ID" value="PTL72155.1"/>
    <property type="molecule type" value="Genomic_DNA"/>
</dbReference>
<protein>
    <recommendedName>
        <fullName evidence="5">Fibronectin type-III domain-containing protein</fullName>
    </recommendedName>
</protein>
<keyword evidence="7" id="KW-1185">Reference proteome</keyword>
<dbReference type="RefSeq" id="WP_107573920.1">
    <property type="nucleotide sequence ID" value="NZ_PZPL01000001.1"/>
</dbReference>
<dbReference type="GO" id="GO:0016798">
    <property type="term" value="F:hydrolase activity, acting on glycosyl bonds"/>
    <property type="evidence" value="ECO:0007669"/>
    <property type="project" value="UniProtKB-KW"/>
</dbReference>
<dbReference type="InterPro" id="IPR036116">
    <property type="entry name" value="FN3_sf"/>
</dbReference>
<dbReference type="PRINTS" id="PR00014">
    <property type="entry name" value="FNTYPEIII"/>
</dbReference>
<dbReference type="InterPro" id="IPR003961">
    <property type="entry name" value="FN3_dom"/>
</dbReference>
<dbReference type="InterPro" id="IPR050964">
    <property type="entry name" value="Striated_Muscle_Regulatory"/>
</dbReference>
<dbReference type="CDD" id="cd00063">
    <property type="entry name" value="FN3"/>
    <property type="match status" value="3"/>
</dbReference>
<dbReference type="Gene3D" id="2.60.40.10">
    <property type="entry name" value="Immunoglobulins"/>
    <property type="match status" value="3"/>
</dbReference>